<dbReference type="InterPro" id="IPR036388">
    <property type="entry name" value="WH-like_DNA-bd_sf"/>
</dbReference>
<dbReference type="FunFam" id="1.10.10.10:FF:000001">
    <property type="entry name" value="LysR family transcriptional regulator"/>
    <property type="match status" value="1"/>
</dbReference>
<feature type="signal peptide" evidence="7">
    <location>
        <begin position="1"/>
        <end position="24"/>
    </location>
</feature>
<evidence type="ECO:0000256" key="4">
    <source>
        <dbReference type="ARBA" id="ARBA00023163"/>
    </source>
</evidence>
<dbReference type="PANTHER" id="PTHR30126">
    <property type="entry name" value="HTH-TYPE TRANSCRIPTIONAL REGULATOR"/>
    <property type="match status" value="1"/>
</dbReference>
<evidence type="ECO:0000256" key="6">
    <source>
        <dbReference type="ARBA" id="ARBA00043141"/>
    </source>
</evidence>
<protein>
    <recommendedName>
        <fullName evidence="5">HTH-type transcriptional regulator CbbR</fullName>
    </recommendedName>
    <alternativeName>
        <fullName evidence="6">RuBisCO operon transcriptional regulator</fullName>
    </alternativeName>
</protein>
<dbReference type="Proteomes" id="UP000266934">
    <property type="component" value="Chromosome"/>
</dbReference>
<comment type="similarity">
    <text evidence="1">Belongs to the LysR transcriptional regulatory family.</text>
</comment>
<evidence type="ECO:0000256" key="2">
    <source>
        <dbReference type="ARBA" id="ARBA00023015"/>
    </source>
</evidence>
<dbReference type="Pfam" id="PF00126">
    <property type="entry name" value="HTH_1"/>
    <property type="match status" value="1"/>
</dbReference>
<dbReference type="AlphaFoldDB" id="A0A348FW56"/>
<dbReference type="InterPro" id="IPR005119">
    <property type="entry name" value="LysR_subst-bd"/>
</dbReference>
<name>A0A348FW56_9HYPH</name>
<dbReference type="SUPFAM" id="SSF46785">
    <property type="entry name" value="Winged helix' DNA-binding domain"/>
    <property type="match status" value="1"/>
</dbReference>
<feature type="chain" id="PRO_5016889318" description="HTH-type transcriptional regulator CbbR" evidence="7">
    <location>
        <begin position="25"/>
        <end position="324"/>
    </location>
</feature>
<proteinExistence type="inferred from homology"/>
<dbReference type="Gene3D" id="3.40.190.10">
    <property type="entry name" value="Periplasmic binding protein-like II"/>
    <property type="match status" value="2"/>
</dbReference>
<dbReference type="EMBL" id="AP018907">
    <property type="protein sequence ID" value="BBF91539.1"/>
    <property type="molecule type" value="Genomic_DNA"/>
</dbReference>
<dbReference type="PANTHER" id="PTHR30126:SF5">
    <property type="entry name" value="HTH-TYPE TRANSCRIPTIONAL ACTIVATOR CMPR"/>
    <property type="match status" value="1"/>
</dbReference>
<dbReference type="RefSeq" id="WP_126396835.1">
    <property type="nucleotide sequence ID" value="NZ_AP018907.1"/>
</dbReference>
<organism evidence="9 10">
    <name type="scientific">Blastochloris tepida</name>
    <dbReference type="NCBI Taxonomy" id="2233851"/>
    <lineage>
        <taxon>Bacteria</taxon>
        <taxon>Pseudomonadati</taxon>
        <taxon>Pseudomonadota</taxon>
        <taxon>Alphaproteobacteria</taxon>
        <taxon>Hyphomicrobiales</taxon>
        <taxon>Blastochloridaceae</taxon>
        <taxon>Blastochloris</taxon>
    </lineage>
</organism>
<dbReference type="SUPFAM" id="SSF53850">
    <property type="entry name" value="Periplasmic binding protein-like II"/>
    <property type="match status" value="1"/>
</dbReference>
<gene>
    <name evidence="9" type="primary">cbbR</name>
    <name evidence="9" type="ORF">BLTE_02240</name>
</gene>
<dbReference type="GO" id="GO:0003700">
    <property type="term" value="F:DNA-binding transcription factor activity"/>
    <property type="evidence" value="ECO:0007669"/>
    <property type="project" value="InterPro"/>
</dbReference>
<dbReference type="Pfam" id="PF03466">
    <property type="entry name" value="LysR_substrate"/>
    <property type="match status" value="1"/>
</dbReference>
<evidence type="ECO:0000256" key="7">
    <source>
        <dbReference type="SAM" id="SignalP"/>
    </source>
</evidence>
<keyword evidence="4" id="KW-0804">Transcription</keyword>
<dbReference type="InterPro" id="IPR036390">
    <property type="entry name" value="WH_DNA-bd_sf"/>
</dbReference>
<evidence type="ECO:0000259" key="8">
    <source>
        <dbReference type="PROSITE" id="PS50931"/>
    </source>
</evidence>
<evidence type="ECO:0000313" key="10">
    <source>
        <dbReference type="Proteomes" id="UP000266934"/>
    </source>
</evidence>
<feature type="domain" description="HTH lysR-type" evidence="8">
    <location>
        <begin position="1"/>
        <end position="61"/>
    </location>
</feature>
<dbReference type="OrthoDB" id="7840053at2"/>
<accession>A0A348FW56</accession>
<evidence type="ECO:0000256" key="3">
    <source>
        <dbReference type="ARBA" id="ARBA00023125"/>
    </source>
</evidence>
<dbReference type="PROSITE" id="PS50931">
    <property type="entry name" value="HTH_LYSR"/>
    <property type="match status" value="1"/>
</dbReference>
<dbReference type="Gene3D" id="1.10.10.10">
    <property type="entry name" value="Winged helix-like DNA-binding domain superfamily/Winged helix DNA-binding domain"/>
    <property type="match status" value="1"/>
</dbReference>
<sequence>MRHATLKQLRLLAAAARTGSFAAAAEACGVTAPAVTMQMKNLEAEVGLPLFERDARGLHLTAAGEELAACARRIDIAIADCDSAVKALKSLEGGRVVLGVVSTAKYFAPFALAAFAKLHPGVETELVIGNRGEIVAKFEDGALDVTIMGRPPEHMAVESAPIGEHPHLIVAAPDHPLVGRGGLKPADLVSYPMLTREAGSGTRTLMEQYFREAHVSPRIGMEIGSNETIKQAVMAGLGLAVISGHTVATELADGRLVSLPVEGVPLWRRWFVVRSQAKRLMPAARALRDYLATEGHRFLPQVDLPQVELPKVDLPKVDLPKPTL</sequence>
<dbReference type="InterPro" id="IPR000847">
    <property type="entry name" value="LysR_HTH_N"/>
</dbReference>
<dbReference type="GO" id="GO:0000976">
    <property type="term" value="F:transcription cis-regulatory region binding"/>
    <property type="evidence" value="ECO:0007669"/>
    <property type="project" value="TreeGrafter"/>
</dbReference>
<keyword evidence="2" id="KW-0805">Transcription regulation</keyword>
<evidence type="ECO:0000256" key="1">
    <source>
        <dbReference type="ARBA" id="ARBA00009437"/>
    </source>
</evidence>
<keyword evidence="3" id="KW-0238">DNA-binding</keyword>
<evidence type="ECO:0000256" key="5">
    <source>
        <dbReference type="ARBA" id="ARBA00039279"/>
    </source>
</evidence>
<keyword evidence="10" id="KW-1185">Reference proteome</keyword>
<reference evidence="9 10" key="1">
    <citation type="submission" date="2018-08" db="EMBL/GenBank/DDBJ databases">
        <title>Complete genome sequencing of Blastochloris tepida GI.</title>
        <authorList>
            <person name="Tsukatani Y."/>
            <person name="Mori H."/>
        </authorList>
    </citation>
    <scope>NUCLEOTIDE SEQUENCE [LARGE SCALE GENOMIC DNA]</scope>
    <source>
        <strain evidence="9 10">GI</strain>
    </source>
</reference>
<keyword evidence="7" id="KW-0732">Signal</keyword>
<dbReference type="KEGG" id="blag:BLTE_02240"/>
<evidence type="ECO:0000313" key="9">
    <source>
        <dbReference type="EMBL" id="BBF91539.1"/>
    </source>
</evidence>